<gene>
    <name evidence="2" type="ORF">SAMN05421872_10258</name>
</gene>
<reference evidence="2 3" key="1">
    <citation type="submission" date="2016-10" db="EMBL/GenBank/DDBJ databases">
        <authorList>
            <person name="de Groot N.N."/>
        </authorList>
    </citation>
    <scope>NUCLEOTIDE SEQUENCE [LARGE SCALE GENOMIC DNA]</scope>
    <source>
        <strain evidence="2 3">CGMCC 4.6858</strain>
    </source>
</reference>
<dbReference type="RefSeq" id="WP_090850987.1">
    <property type="nucleotide sequence ID" value="NZ_FMZM01000002.1"/>
</dbReference>
<feature type="signal peptide" evidence="1">
    <location>
        <begin position="1"/>
        <end position="23"/>
    </location>
</feature>
<dbReference type="AlphaFoldDB" id="A0A1G6KYX3"/>
<keyword evidence="3" id="KW-1185">Reference proteome</keyword>
<dbReference type="EMBL" id="FMZM01000002">
    <property type="protein sequence ID" value="SDC36302.1"/>
    <property type="molecule type" value="Genomic_DNA"/>
</dbReference>
<accession>A0A1G6KYX3</accession>
<sequence length="135" mass="14651">MTRLLAALGALLSILLVAPPAVGAAPAADPVVYYNLGSAEVRPSLVFTAYSSSPTMTVRRWKHWGDAVAVGRGRWDSTCASCPPPAHRRAVIRLSRIRTCDDGTRYYSRAVVVVAQPDQGEQRRRYRLSTGCPPA</sequence>
<evidence type="ECO:0000313" key="3">
    <source>
        <dbReference type="Proteomes" id="UP000199034"/>
    </source>
</evidence>
<dbReference type="Proteomes" id="UP000199034">
    <property type="component" value="Unassembled WGS sequence"/>
</dbReference>
<keyword evidence="1" id="KW-0732">Signal</keyword>
<dbReference type="STRING" id="1045774.SAMN05421872_10258"/>
<evidence type="ECO:0000313" key="2">
    <source>
        <dbReference type="EMBL" id="SDC36302.1"/>
    </source>
</evidence>
<evidence type="ECO:0000256" key="1">
    <source>
        <dbReference type="SAM" id="SignalP"/>
    </source>
</evidence>
<dbReference type="OrthoDB" id="4205682at2"/>
<name>A0A1G6KYX3_9ACTN</name>
<protein>
    <submittedName>
        <fullName evidence="2">Uncharacterized protein</fullName>
    </submittedName>
</protein>
<organism evidence="2 3">
    <name type="scientific">Nocardioides lianchengensis</name>
    <dbReference type="NCBI Taxonomy" id="1045774"/>
    <lineage>
        <taxon>Bacteria</taxon>
        <taxon>Bacillati</taxon>
        <taxon>Actinomycetota</taxon>
        <taxon>Actinomycetes</taxon>
        <taxon>Propionibacteriales</taxon>
        <taxon>Nocardioidaceae</taxon>
        <taxon>Nocardioides</taxon>
    </lineage>
</organism>
<proteinExistence type="predicted"/>
<feature type="chain" id="PRO_5039251515" evidence="1">
    <location>
        <begin position="24"/>
        <end position="135"/>
    </location>
</feature>